<protein>
    <submittedName>
        <fullName evidence="2">ACT domain-containing protein</fullName>
    </submittedName>
</protein>
<feature type="domain" description="DUF2241" evidence="1">
    <location>
        <begin position="6"/>
        <end position="71"/>
    </location>
</feature>
<dbReference type="InterPro" id="IPR045865">
    <property type="entry name" value="ACT-like_dom_sf"/>
</dbReference>
<dbReference type="Gene3D" id="3.30.2130.10">
    <property type="entry name" value="VC0802-like"/>
    <property type="match status" value="1"/>
</dbReference>
<evidence type="ECO:0000259" key="1">
    <source>
        <dbReference type="Pfam" id="PF10000"/>
    </source>
</evidence>
<accession>A0A923HT70</accession>
<keyword evidence="3" id="KW-1185">Reference proteome</keyword>
<dbReference type="AlphaFoldDB" id="A0A923HT70"/>
<dbReference type="EMBL" id="JACOFZ010000008">
    <property type="protein sequence ID" value="MBC3882875.1"/>
    <property type="molecule type" value="Genomic_DNA"/>
</dbReference>
<comment type="caution">
    <text evidence="2">The sequence shown here is derived from an EMBL/GenBank/DDBJ whole genome shotgun (WGS) entry which is preliminary data.</text>
</comment>
<name>A0A923HT70_9BURK</name>
<dbReference type="Pfam" id="PF10000">
    <property type="entry name" value="ACT_3"/>
    <property type="match status" value="1"/>
</dbReference>
<evidence type="ECO:0000313" key="3">
    <source>
        <dbReference type="Proteomes" id="UP000627446"/>
    </source>
</evidence>
<dbReference type="SUPFAM" id="SSF55021">
    <property type="entry name" value="ACT-like"/>
    <property type="match status" value="2"/>
</dbReference>
<sequence>MQNQAISNLSQLLRSMQAVLEDGVYVYVSVPHNVDTRSLPHLGLFREHEGITLILPEAIAVAHGFEVLFRCAWISLSVHSDLEAVGFTAAFSSALGAQGISCNVIAAAYHDHVFVPYDKAEQALACLQALSAQSP</sequence>
<dbReference type="RefSeq" id="WP_186917498.1">
    <property type="nucleotide sequence ID" value="NZ_JACOFZ010000008.1"/>
</dbReference>
<proteinExistence type="predicted"/>
<gene>
    <name evidence="2" type="ORF">H8K36_15900</name>
</gene>
<dbReference type="InterPro" id="IPR018717">
    <property type="entry name" value="DUF2241"/>
</dbReference>
<organism evidence="2 3">
    <name type="scientific">Undibacterium nitidum</name>
    <dbReference type="NCBI Taxonomy" id="2762298"/>
    <lineage>
        <taxon>Bacteria</taxon>
        <taxon>Pseudomonadati</taxon>
        <taxon>Pseudomonadota</taxon>
        <taxon>Betaproteobacteria</taxon>
        <taxon>Burkholderiales</taxon>
        <taxon>Oxalobacteraceae</taxon>
        <taxon>Undibacterium</taxon>
    </lineage>
</organism>
<reference evidence="2" key="1">
    <citation type="submission" date="2020-08" db="EMBL/GenBank/DDBJ databases">
        <title>Novel species isolated from subtropical streams in China.</title>
        <authorList>
            <person name="Lu H."/>
        </authorList>
    </citation>
    <scope>NUCLEOTIDE SEQUENCE</scope>
    <source>
        <strain evidence="2">LX22W</strain>
    </source>
</reference>
<dbReference type="Proteomes" id="UP000627446">
    <property type="component" value="Unassembled WGS sequence"/>
</dbReference>
<dbReference type="PANTHER" id="PTHR39199">
    <property type="entry name" value="BLR5128 PROTEIN"/>
    <property type="match status" value="1"/>
</dbReference>
<evidence type="ECO:0000313" key="2">
    <source>
        <dbReference type="EMBL" id="MBC3882875.1"/>
    </source>
</evidence>
<dbReference type="PANTHER" id="PTHR39199:SF1">
    <property type="entry name" value="BLR5128 PROTEIN"/>
    <property type="match status" value="1"/>
</dbReference>